<evidence type="ECO:0000313" key="4">
    <source>
        <dbReference type="EMBL" id="TDK39134.1"/>
    </source>
</evidence>
<dbReference type="InterPro" id="IPR029044">
    <property type="entry name" value="Nucleotide-diphossugar_trans"/>
</dbReference>
<dbReference type="InterPro" id="IPR050834">
    <property type="entry name" value="Glycosyltransf_2"/>
</dbReference>
<keyword evidence="5" id="KW-1185">Reference proteome</keyword>
<dbReference type="GO" id="GO:0030247">
    <property type="term" value="F:polysaccharide binding"/>
    <property type="evidence" value="ECO:0007669"/>
    <property type="project" value="InterPro"/>
</dbReference>
<dbReference type="PANTHER" id="PTHR43685">
    <property type="entry name" value="GLYCOSYLTRANSFERASE"/>
    <property type="match status" value="1"/>
</dbReference>
<dbReference type="Pfam" id="PF21374">
    <property type="entry name" value="WsaF_N"/>
    <property type="match status" value="1"/>
</dbReference>
<evidence type="ECO:0000259" key="1">
    <source>
        <dbReference type="Pfam" id="PF00535"/>
    </source>
</evidence>
<dbReference type="InterPro" id="IPR048510">
    <property type="entry name" value="WsaF_N"/>
</dbReference>
<protein>
    <submittedName>
        <fullName evidence="4">Glycosyltransferase</fullName>
    </submittedName>
</protein>
<dbReference type="GO" id="GO:0016740">
    <property type="term" value="F:transferase activity"/>
    <property type="evidence" value="ECO:0007669"/>
    <property type="project" value="UniProtKB-KW"/>
</dbReference>
<comment type="caution">
    <text evidence="4">The sequence shown here is derived from an EMBL/GenBank/DDBJ whole genome shotgun (WGS) entry which is preliminary data.</text>
</comment>
<dbReference type="Pfam" id="PF00535">
    <property type="entry name" value="Glycos_transf_2"/>
    <property type="match status" value="1"/>
</dbReference>
<dbReference type="Proteomes" id="UP000295238">
    <property type="component" value="Unassembled WGS sequence"/>
</dbReference>
<dbReference type="Gene3D" id="3.40.50.2000">
    <property type="entry name" value="Glycogen Phosphorylase B"/>
    <property type="match status" value="1"/>
</dbReference>
<evidence type="ECO:0000313" key="5">
    <source>
        <dbReference type="Proteomes" id="UP000295238"/>
    </source>
</evidence>
<dbReference type="SUPFAM" id="SSF53448">
    <property type="entry name" value="Nucleotide-diphospho-sugar transferases"/>
    <property type="match status" value="1"/>
</dbReference>
<sequence length="1631" mass="179359">MLVRYFVTFLRSWFAKLENGKRESASGSKKFRTRVYQAIAESGEFNRDFYNQQYPDVARSKIDPLRHYIRYGAGEGRNPSARFDTQFYMSANPDVASSGLNPLFHYVVHGKIEGRSAAPAGTSSLTEAALFDEPFYLSTYPDIAAAGVDPFRHYLTSGHWEGRNPNKFFSSAWYSALNRDSISAGQNPLKHYHEFGWREGRDPHPNFSVREYLAHYPDVAQAGIDPLVHYLRSGEKEGRQAFASTLAPPASELYYRSGELLASSVTRLREDGLRGLEKNFGFVPLNVVVDPVSIRDPALLILLPGLNRRYATGGPNTAYILGCLLAAEGVPVKFVSVDAPADQDLGPLKEHLLKLTGLKPDDLGIEFLDAHARDLPITLNYNDILLATAWWTAQPAKAAHSLLRSPRFAYLIQDYESMFYGLSVLHAFADETYGYNHIPVVNTKLLLDHLVDEKVGRFADASFAKSALCFDPAVDSEHFYPAKNSKRTTRRLLFYTRPTMAERNLFWLGVASLKAAVLAGAFGDSGWEFIGMGENFDPIQLGRGYVLKPAEWMDFAGYAQLMRESDLLLSLMLSPHPSYPPLEFAACGGVVITTTYGSKTPERLAELSPNIIAVPATLDELVPAIVKGRLRYDNQSEAPAMVPLPTSWVESLSEVIPGLISELEKDGLTRKARLVKVEGDSPVPNEVPSPTYSLLNKLFMDRARRYTASEDTMTVSAVIQIAGPGELDVVLPAFSSQSRDLVELVIQVPEKYRSKAQSYVASRSHGAEPRILSRDASMREIAAATTADYIVFVGPDGTVSQDAFAVARAFAEQTGSPSLIVADGYNVSGSSGSFDPLMRTGWDPVIAHFGGFVPGFIAVGRKLVESSPEDFKNVGQILADGDNIHQSVHLPEQLWLSFKGLVQNTAQVRRPSWIIPVEIQLAEVIERDQLLAAIAETSSEIVALIGKSTAIGTPDYASVSRVFEQFPDTVMVGGRVSCSSDKLGRGIVFGYDGLFGDPHNNSIDLPYTVNAVSARLGWVKVSHLREALKDMPKSFGIDLLGLWLGVYASETRNRIVYLPSYKAEVTSTDADLSNADMLHLGRRLRSSDYRARGYAPNLNFSSKRTYEIQAGSYATPAGVAYAEMPVVDSEIEVRRDAPSFGILTTVYIRTDASLFRETAGCVMAQLDELAEWVVLANGPVTPEVEGVLRDIGSHASVRVLRCPVNLGIHGGTRRCLDEASAEYLMVLDADDLLVPGSAALVRNAISEAGNARIFYTDEDLLIGGRAVHPFYRPDYDPAHLRAHSFIWHAIIFHRPTALELGTFTNGDAEYAQDWDNLLRFELAGHHPVHIPSVVYHWRQHTNSLSNSGSTFEGSIRSVRNSLEMIRAAQPSPDNFQVVKFPGDMGAPDFLIKRLPKNIPPIVRLQLGEGRPDDLEILMGSVDVPASRGRSGFKILEDHASPVNSDLVLIAGPSVNLIDQDNVLHALRHLEMIDTAVAVCGPVAKLDGEIVRGAGVYTGPDILVDPYMGKSFFQRGEEMLSALKPVCVGALNLDLLLVRKNFLIDAMAEAPVNLPLRSLGVWLGIVAERRGLHVVYEPLFRAFAEKPADLMTDTMERASVAPSVLREASSQPTRRPIRGHAAMLASRKIHSR</sequence>
<proteinExistence type="predicted"/>
<feature type="domain" description="WsaF C-terminal" evidence="3">
    <location>
        <begin position="490"/>
        <end position="625"/>
    </location>
</feature>
<feature type="domain" description="Glycosyltransferase 2-like" evidence="1">
    <location>
        <begin position="1149"/>
        <end position="1239"/>
    </location>
</feature>
<organism evidence="4 5">
    <name type="scientific">Rhizobium deserti</name>
    <dbReference type="NCBI Taxonomy" id="2547961"/>
    <lineage>
        <taxon>Bacteria</taxon>
        <taxon>Pseudomonadati</taxon>
        <taxon>Pseudomonadota</taxon>
        <taxon>Alphaproteobacteria</taxon>
        <taxon>Hyphomicrobiales</taxon>
        <taxon>Rhizobiaceae</taxon>
        <taxon>Rhizobium/Agrobacterium group</taxon>
        <taxon>Rhizobium</taxon>
    </lineage>
</organism>
<dbReference type="RefSeq" id="WP_133314583.1">
    <property type="nucleotide sequence ID" value="NZ_SMTL01000001.1"/>
</dbReference>
<name>A0A4R5UN27_9HYPH</name>
<dbReference type="Pfam" id="PF22772">
    <property type="entry name" value="WsaF_C"/>
    <property type="match status" value="1"/>
</dbReference>
<reference evidence="4 5" key="1">
    <citation type="submission" date="2019-03" db="EMBL/GenBank/DDBJ databases">
        <title>Rhizobium sp. nov., an bacterium isolated from biocrust in Mu Us Desert.</title>
        <authorList>
            <person name="Lixiong L."/>
        </authorList>
    </citation>
    <scope>NUCLEOTIDE SEQUENCE [LARGE SCALE GENOMIC DNA]</scope>
    <source>
        <strain evidence="4 5">SPY-1</strain>
    </source>
</reference>
<dbReference type="EMBL" id="SMTL01000001">
    <property type="protein sequence ID" value="TDK39134.1"/>
    <property type="molecule type" value="Genomic_DNA"/>
</dbReference>
<dbReference type="Gene3D" id="3.40.50.11090">
    <property type="match status" value="1"/>
</dbReference>
<evidence type="ECO:0000259" key="2">
    <source>
        <dbReference type="Pfam" id="PF21374"/>
    </source>
</evidence>
<dbReference type="Gene3D" id="3.90.550.10">
    <property type="entry name" value="Spore Coat Polysaccharide Biosynthesis Protein SpsA, Chain A"/>
    <property type="match status" value="1"/>
</dbReference>
<feature type="domain" description="WsaF N-terminal" evidence="2">
    <location>
        <begin position="301"/>
        <end position="444"/>
    </location>
</feature>
<accession>A0A4R5UN27</accession>
<dbReference type="InterPro" id="IPR001173">
    <property type="entry name" value="Glyco_trans_2-like"/>
</dbReference>
<keyword evidence="4" id="KW-0808">Transferase</keyword>
<dbReference type="InterPro" id="IPR055050">
    <property type="entry name" value="WsaF_C"/>
</dbReference>
<dbReference type="OrthoDB" id="223957at2"/>
<dbReference type="PANTHER" id="PTHR43685:SF2">
    <property type="entry name" value="GLYCOSYLTRANSFERASE 2-LIKE DOMAIN-CONTAINING PROTEIN"/>
    <property type="match status" value="1"/>
</dbReference>
<gene>
    <name evidence="4" type="ORF">E2F50_03115</name>
</gene>
<evidence type="ECO:0000259" key="3">
    <source>
        <dbReference type="Pfam" id="PF22772"/>
    </source>
</evidence>